<evidence type="ECO:0000313" key="3">
    <source>
        <dbReference type="EMBL" id="GAA4389028.1"/>
    </source>
</evidence>
<dbReference type="PRINTS" id="PR00081">
    <property type="entry name" value="GDHRDH"/>
</dbReference>
<dbReference type="RefSeq" id="WP_137319720.1">
    <property type="nucleotide sequence ID" value="NZ_BAABGL010000006.1"/>
</dbReference>
<dbReference type="InterPro" id="IPR020904">
    <property type="entry name" value="Sc_DH/Rdtase_CS"/>
</dbReference>
<name>A0ABP8JDG8_9MICO</name>
<dbReference type="PRINTS" id="PR00080">
    <property type="entry name" value="SDRFAMILY"/>
</dbReference>
<dbReference type="Gene3D" id="3.40.50.720">
    <property type="entry name" value="NAD(P)-binding Rossmann-like Domain"/>
    <property type="match status" value="2"/>
</dbReference>
<dbReference type="SMART" id="SM00822">
    <property type="entry name" value="PKS_KR"/>
    <property type="match status" value="1"/>
</dbReference>
<dbReference type="EMBL" id="BAABGL010000006">
    <property type="protein sequence ID" value="GAA4389028.1"/>
    <property type="molecule type" value="Genomic_DNA"/>
</dbReference>
<dbReference type="InterPro" id="IPR036291">
    <property type="entry name" value="NAD(P)-bd_dom_sf"/>
</dbReference>
<evidence type="ECO:0000313" key="4">
    <source>
        <dbReference type="Proteomes" id="UP001500642"/>
    </source>
</evidence>
<sequence>MSDRYISVVNGPLKGIVKSLGLPAPVELRRFDPADPRHGYLTEPILVVGPAASADPIAELLLGADFEVVRTATPGQRYSAIIGVFTGIDDPSELGPTALAIGAGIKQLARCGRIVTIAEAAGLTPEEAAGTTAAANAARNAVTGITRSLAHEMRAGATANGIVLDGVDVLAPSAVSALWFLLSAKSAYVSGQFLTVDSARGTAVTAREFAATRTSGAEGAAPLAGRTAVVTGAARGIGASIAGTLARDGARVIGVDVPAAGDSLARTMNGIGGVALQLDITAPDAAATIAAQVRGPIDILVHNAGITRDKLLANMDGARWDSVIAVNIASQLRINSGLTELGAWGEHPHVVSLASTSGIAGNRGQTNYAASKAGVIGLAAGAAAEFAALGGTINAVAPGFIETEMTAKMPVLTRELARRVSSLQQGGTPQDVAEAIAYLASDAAGGINGRVLRVCGQNMVGA</sequence>
<organism evidence="3 4">
    <name type="scientific">Brevibacterium pityocampae</name>
    <dbReference type="NCBI Taxonomy" id="506594"/>
    <lineage>
        <taxon>Bacteria</taxon>
        <taxon>Bacillati</taxon>
        <taxon>Actinomycetota</taxon>
        <taxon>Actinomycetes</taxon>
        <taxon>Micrococcales</taxon>
        <taxon>Brevibacteriaceae</taxon>
        <taxon>Brevibacterium</taxon>
    </lineage>
</organism>
<dbReference type="PROSITE" id="PS00061">
    <property type="entry name" value="ADH_SHORT"/>
    <property type="match status" value="1"/>
</dbReference>
<reference evidence="4" key="1">
    <citation type="journal article" date="2019" name="Int. J. Syst. Evol. Microbiol.">
        <title>The Global Catalogue of Microorganisms (GCM) 10K type strain sequencing project: providing services to taxonomists for standard genome sequencing and annotation.</title>
        <authorList>
            <consortium name="The Broad Institute Genomics Platform"/>
            <consortium name="The Broad Institute Genome Sequencing Center for Infectious Disease"/>
            <person name="Wu L."/>
            <person name="Ma J."/>
        </authorList>
    </citation>
    <scope>NUCLEOTIDE SEQUENCE [LARGE SCALE GENOMIC DNA]</scope>
    <source>
        <strain evidence="4">JCM 17808</strain>
    </source>
</reference>
<comment type="caution">
    <text evidence="3">The sequence shown here is derived from an EMBL/GenBank/DDBJ whole genome shotgun (WGS) entry which is preliminary data.</text>
</comment>
<dbReference type="PANTHER" id="PTHR42760">
    <property type="entry name" value="SHORT-CHAIN DEHYDROGENASES/REDUCTASES FAMILY MEMBER"/>
    <property type="match status" value="1"/>
</dbReference>
<gene>
    <name evidence="3" type="ORF">GCM10023167_14370</name>
</gene>
<evidence type="ECO:0000256" key="1">
    <source>
        <dbReference type="ARBA" id="ARBA00006484"/>
    </source>
</evidence>
<accession>A0ABP8JDG8</accession>
<dbReference type="Proteomes" id="UP001500642">
    <property type="component" value="Unassembled WGS sequence"/>
</dbReference>
<proteinExistence type="inferred from homology"/>
<comment type="similarity">
    <text evidence="1">Belongs to the short-chain dehydrogenases/reductases (SDR) family.</text>
</comment>
<protein>
    <submittedName>
        <fullName evidence="3">3-oxoacyl-ACP reductase</fullName>
    </submittedName>
</protein>
<evidence type="ECO:0000259" key="2">
    <source>
        <dbReference type="SMART" id="SM00822"/>
    </source>
</evidence>
<dbReference type="Pfam" id="PF13561">
    <property type="entry name" value="adh_short_C2"/>
    <property type="match status" value="1"/>
</dbReference>
<feature type="domain" description="Ketoreductase" evidence="2">
    <location>
        <begin position="226"/>
        <end position="399"/>
    </location>
</feature>
<dbReference type="SUPFAM" id="SSF51735">
    <property type="entry name" value="NAD(P)-binding Rossmann-fold domains"/>
    <property type="match status" value="2"/>
</dbReference>
<dbReference type="InterPro" id="IPR002347">
    <property type="entry name" value="SDR_fam"/>
</dbReference>
<dbReference type="InterPro" id="IPR057326">
    <property type="entry name" value="KR_dom"/>
</dbReference>
<dbReference type="PANTHER" id="PTHR42760:SF78">
    <property type="entry name" value="3-OXOACYL-[ACYL-CARRIER-PROTEIN] REDUCTASE [NADH]"/>
    <property type="match status" value="1"/>
</dbReference>
<dbReference type="NCBIfam" id="NF006110">
    <property type="entry name" value="PRK08261.1"/>
    <property type="match status" value="1"/>
</dbReference>
<keyword evidence="4" id="KW-1185">Reference proteome</keyword>